<dbReference type="RefSeq" id="WP_074643458.1">
    <property type="nucleotide sequence ID" value="NZ_FNBL01000003.1"/>
</dbReference>
<keyword evidence="1" id="KW-0645">Protease</keyword>
<dbReference type="Gene3D" id="3.30.2010.20">
    <property type="match status" value="1"/>
</dbReference>
<dbReference type="GO" id="GO:0008237">
    <property type="term" value="F:metallopeptidase activity"/>
    <property type="evidence" value="ECO:0007669"/>
    <property type="project" value="UniProtKB-KW"/>
</dbReference>
<dbReference type="InterPro" id="IPR038555">
    <property type="entry name" value="Zincin_1_sf"/>
</dbReference>
<gene>
    <name evidence="1" type="ORF">SAMN04488117_103402</name>
</gene>
<dbReference type="CDD" id="cd12952">
    <property type="entry name" value="MMP_ACEL2062"/>
    <property type="match status" value="1"/>
</dbReference>
<organism evidence="1 2">
    <name type="scientific">Celeribacter baekdonensis</name>
    <dbReference type="NCBI Taxonomy" id="875171"/>
    <lineage>
        <taxon>Bacteria</taxon>
        <taxon>Pseudomonadati</taxon>
        <taxon>Pseudomonadota</taxon>
        <taxon>Alphaproteobacteria</taxon>
        <taxon>Rhodobacterales</taxon>
        <taxon>Roseobacteraceae</taxon>
        <taxon>Celeribacter</taxon>
    </lineage>
</organism>
<name>A0A1G7KBD9_9RHOB</name>
<keyword evidence="1" id="KW-0482">Metalloprotease</keyword>
<protein>
    <submittedName>
        <fullName evidence="1">Predicted Zn-dependent protease, minimal metalloprotease (MMP)-like domain</fullName>
    </submittedName>
</protein>
<dbReference type="Proteomes" id="UP000182284">
    <property type="component" value="Unassembled WGS sequence"/>
</dbReference>
<dbReference type="Pfam" id="PF06262">
    <property type="entry name" value="Zincin_1"/>
    <property type="match status" value="1"/>
</dbReference>
<evidence type="ECO:0000313" key="1">
    <source>
        <dbReference type="EMBL" id="SDF34628.1"/>
    </source>
</evidence>
<keyword evidence="1" id="KW-0378">Hydrolase</keyword>
<proteinExistence type="predicted"/>
<accession>A0A1G7KBD9</accession>
<dbReference type="OrthoDB" id="9806895at2"/>
<reference evidence="1 2" key="1">
    <citation type="submission" date="2016-10" db="EMBL/GenBank/DDBJ databases">
        <authorList>
            <person name="de Groot N.N."/>
        </authorList>
    </citation>
    <scope>NUCLEOTIDE SEQUENCE [LARGE SCALE GENOMIC DNA]</scope>
    <source>
        <strain evidence="1 2">DSM 27375</strain>
    </source>
</reference>
<dbReference type="AlphaFoldDB" id="A0A1G7KBD9"/>
<sequence>MTDVPSLPPLAAIAPDLDQIEDIARATMAALPPAFKVLALQLGLAVMDFAPEDLLAEIGIEDPFELTGLYTGIPMTEKSSMDQTTAPDTIWLFRRPILDEWAARGNVTLQQMVAHVTVHELAHHFGWSDEDIASIDKWWEWD</sequence>
<dbReference type="EMBL" id="FNBL01000003">
    <property type="protein sequence ID" value="SDF34628.1"/>
    <property type="molecule type" value="Genomic_DNA"/>
</dbReference>
<dbReference type="SUPFAM" id="SSF55486">
    <property type="entry name" value="Metalloproteases ('zincins'), catalytic domain"/>
    <property type="match status" value="1"/>
</dbReference>
<dbReference type="InterPro" id="IPR010428">
    <property type="entry name" value="Zincin_1"/>
</dbReference>
<evidence type="ECO:0000313" key="2">
    <source>
        <dbReference type="Proteomes" id="UP000182284"/>
    </source>
</evidence>
<dbReference type="GO" id="GO:0006508">
    <property type="term" value="P:proteolysis"/>
    <property type="evidence" value="ECO:0007669"/>
    <property type="project" value="UniProtKB-KW"/>
</dbReference>